<dbReference type="PANTHER" id="PTHR33525">
    <property type="match status" value="1"/>
</dbReference>
<dbReference type="InterPro" id="IPR052340">
    <property type="entry name" value="RNase_Y/CdgJ"/>
</dbReference>
<dbReference type="Pfam" id="PF08668">
    <property type="entry name" value="HDOD"/>
    <property type="match status" value="1"/>
</dbReference>
<proteinExistence type="predicted"/>
<protein>
    <submittedName>
        <fullName evidence="2">HDOD domain-containing protein</fullName>
    </submittedName>
</protein>
<organism evidence="2 3">
    <name type="scientific">Candidatus Nitrospira neomarina</name>
    <dbReference type="NCBI Taxonomy" id="3020899"/>
    <lineage>
        <taxon>Bacteria</taxon>
        <taxon>Pseudomonadati</taxon>
        <taxon>Nitrospirota</taxon>
        <taxon>Nitrospiria</taxon>
        <taxon>Nitrospirales</taxon>
        <taxon>Nitrospiraceae</taxon>
        <taxon>Nitrospira</taxon>
    </lineage>
</organism>
<feature type="domain" description="HDOD" evidence="1">
    <location>
        <begin position="15"/>
        <end position="211"/>
    </location>
</feature>
<keyword evidence="3" id="KW-1185">Reference proteome</keyword>
<sequence>MDPQILQRIKNCKTLPAIPALPLQVLQLCRDERTTAQRIGDVISKDPSFVAKLLNVANSSFYGGSRHKVTTVTHAVTLLGMNSIATLAFCFSLYRDLRKKGGGAFDHTHFWHRCILASLAAKILAKRVRVTNEEEVFLAGLLQDLGVLVMSEALGMEYGLLYKKAAQDHQTLEALEQDRWKTDHCEIGAWLAETWELPELLRESVKGSHDPSLASGSDDVSRLTIQCVALSGRLADMWCHQQPEVAIQSAIQFSKELLEIEPDGLVEVAKQIADGIPDMSSFFQISLGKPEDIQKVLDHLIQIVTGLSQPESSEPIPAL</sequence>
<dbReference type="KEGG" id="nneo:PQG83_18760"/>
<dbReference type="Proteomes" id="UP001302494">
    <property type="component" value="Chromosome"/>
</dbReference>
<dbReference type="Gene3D" id="1.10.3210.10">
    <property type="entry name" value="Hypothetical protein af1432"/>
    <property type="match status" value="1"/>
</dbReference>
<accession>A0AA96GH30</accession>
<dbReference type="AlphaFoldDB" id="A0AA96GH30"/>
<gene>
    <name evidence="2" type="ORF">PQG83_18760</name>
</gene>
<dbReference type="SUPFAM" id="SSF109604">
    <property type="entry name" value="HD-domain/PDEase-like"/>
    <property type="match status" value="1"/>
</dbReference>
<dbReference type="RefSeq" id="WP_312744306.1">
    <property type="nucleotide sequence ID" value="NZ_CP116968.1"/>
</dbReference>
<name>A0AA96GH30_9BACT</name>
<dbReference type="PANTHER" id="PTHR33525:SF3">
    <property type="entry name" value="RIBONUCLEASE Y"/>
    <property type="match status" value="1"/>
</dbReference>
<evidence type="ECO:0000313" key="3">
    <source>
        <dbReference type="Proteomes" id="UP001302494"/>
    </source>
</evidence>
<evidence type="ECO:0000313" key="2">
    <source>
        <dbReference type="EMBL" id="WNM61761.1"/>
    </source>
</evidence>
<reference evidence="2 3" key="1">
    <citation type="submission" date="2023-01" db="EMBL/GenBank/DDBJ databases">
        <title>Cultivation and genomic characterization of new, ubiquitous marine nitrite-oxidizing bacteria from the Nitrospirales.</title>
        <authorList>
            <person name="Mueller A.J."/>
            <person name="Daebeler A."/>
            <person name="Herbold C.W."/>
            <person name="Kirkegaard R.H."/>
            <person name="Daims H."/>
        </authorList>
    </citation>
    <scope>NUCLEOTIDE SEQUENCE [LARGE SCALE GENOMIC DNA]</scope>
    <source>
        <strain evidence="2 3">DK</strain>
    </source>
</reference>
<dbReference type="EMBL" id="CP116968">
    <property type="protein sequence ID" value="WNM61761.1"/>
    <property type="molecule type" value="Genomic_DNA"/>
</dbReference>
<dbReference type="InterPro" id="IPR013976">
    <property type="entry name" value="HDOD"/>
</dbReference>
<evidence type="ECO:0000259" key="1">
    <source>
        <dbReference type="PROSITE" id="PS51833"/>
    </source>
</evidence>
<dbReference type="PROSITE" id="PS51833">
    <property type="entry name" value="HDOD"/>
    <property type="match status" value="1"/>
</dbReference>